<gene>
    <name evidence="2" type="ORF">CLV81_2783</name>
</gene>
<proteinExistence type="predicted"/>
<accession>A0A2T0MA80</accession>
<protein>
    <recommendedName>
        <fullName evidence="4">ABC-2 family transporter</fullName>
    </recommendedName>
</protein>
<organism evidence="2 3">
    <name type="scientific">Flagellimonas meridianipacifica</name>
    <dbReference type="NCBI Taxonomy" id="1080225"/>
    <lineage>
        <taxon>Bacteria</taxon>
        <taxon>Pseudomonadati</taxon>
        <taxon>Bacteroidota</taxon>
        <taxon>Flavobacteriia</taxon>
        <taxon>Flavobacteriales</taxon>
        <taxon>Flavobacteriaceae</taxon>
        <taxon>Flagellimonas</taxon>
    </lineage>
</organism>
<evidence type="ECO:0000256" key="1">
    <source>
        <dbReference type="SAM" id="Phobius"/>
    </source>
</evidence>
<dbReference type="Proteomes" id="UP000237640">
    <property type="component" value="Unassembled WGS sequence"/>
</dbReference>
<feature type="transmembrane region" description="Helical" evidence="1">
    <location>
        <begin position="54"/>
        <end position="75"/>
    </location>
</feature>
<evidence type="ECO:0000313" key="3">
    <source>
        <dbReference type="Proteomes" id="UP000237640"/>
    </source>
</evidence>
<feature type="transmembrane region" description="Helical" evidence="1">
    <location>
        <begin position="106"/>
        <end position="134"/>
    </location>
</feature>
<dbReference type="EMBL" id="PVYX01000002">
    <property type="protein sequence ID" value="PRX54383.1"/>
    <property type="molecule type" value="Genomic_DNA"/>
</dbReference>
<keyword evidence="1" id="KW-1133">Transmembrane helix</keyword>
<dbReference type="OrthoDB" id="1159221at2"/>
<reference evidence="2 3" key="1">
    <citation type="submission" date="2018-03" db="EMBL/GenBank/DDBJ databases">
        <title>Genomic Encyclopedia of Archaeal and Bacterial Type Strains, Phase II (KMG-II): from individual species to whole genera.</title>
        <authorList>
            <person name="Goeker M."/>
        </authorList>
    </citation>
    <scope>NUCLEOTIDE SEQUENCE [LARGE SCALE GENOMIC DNA]</scope>
    <source>
        <strain evidence="2 3">DSM 25027</strain>
    </source>
</reference>
<name>A0A2T0MA80_9FLAO</name>
<dbReference type="AlphaFoldDB" id="A0A2T0MA80"/>
<keyword evidence="1" id="KW-0472">Membrane</keyword>
<evidence type="ECO:0000313" key="2">
    <source>
        <dbReference type="EMBL" id="PRX54383.1"/>
    </source>
</evidence>
<dbReference type="RefSeq" id="WP_106145667.1">
    <property type="nucleotide sequence ID" value="NZ_PVYX01000002.1"/>
</dbReference>
<feature type="transmembrane region" description="Helical" evidence="1">
    <location>
        <begin position="227"/>
        <end position="245"/>
    </location>
</feature>
<keyword evidence="3" id="KW-1185">Reference proteome</keyword>
<keyword evidence="1" id="KW-0812">Transmembrane</keyword>
<feature type="transmembrane region" description="Helical" evidence="1">
    <location>
        <begin position="20"/>
        <end position="42"/>
    </location>
</feature>
<sequence length="250" mass="28548">MAKEFDISRIVQFIKRDVTLLKGSIVTGLLVSSILLFLFCLFNMAWDKKLSADEFFGCFSLCYFPLGVLYTYAICREFQNPKLNHTYLSLPVSTQERITAKWLNAYLLYTLGFSLLAITVGMFAMIVGTIIFRADFTITSLFSTNYWNVVFLYFFVQPIFLVGALSFTKNRIGKTLLVLGVLFIGFLIFNFICFGLLNHDFGIFSGESTGSLAFDKASKDFSLFGRWFYGLIFGPLMLLVAYYKIKEKEV</sequence>
<evidence type="ECO:0008006" key="4">
    <source>
        <dbReference type="Google" id="ProtNLM"/>
    </source>
</evidence>
<comment type="caution">
    <text evidence="2">The sequence shown here is derived from an EMBL/GenBank/DDBJ whole genome shotgun (WGS) entry which is preliminary data.</text>
</comment>
<feature type="transmembrane region" description="Helical" evidence="1">
    <location>
        <begin position="175"/>
        <end position="197"/>
    </location>
</feature>
<feature type="transmembrane region" description="Helical" evidence="1">
    <location>
        <begin position="146"/>
        <end position="168"/>
    </location>
</feature>